<dbReference type="RefSeq" id="WP_065543026.1">
    <property type="nucleotide sequence ID" value="NZ_CP015405.2"/>
</dbReference>
<evidence type="ECO:0000313" key="1">
    <source>
        <dbReference type="EMBL" id="ANU76872.1"/>
    </source>
</evidence>
<dbReference type="Proteomes" id="UP000092574">
    <property type="component" value="Chromosome"/>
</dbReference>
<gene>
    <name evidence="1" type="ORF">A4V09_14560</name>
</gene>
<sequence length="133" mass="15694">MSLENITEDMKRMLLFWMSFMQTNEKLLQESQIKPQEPENLYPQVLVEDEETQILVQYSRGRTVDLRRVSKCMYYVHGVKEEEVCIQLDADHRMDFRIKDCRGDILDEGSWENISMANITVPTGGLVKFIKEE</sequence>
<protein>
    <submittedName>
        <fullName evidence="1">Uncharacterized protein</fullName>
    </submittedName>
</protein>
<dbReference type="AlphaFoldDB" id="A0A1C7IFD3"/>
<accession>A0A1C7IFD3</accession>
<organism evidence="1 2">
    <name type="scientific">Blautia pseudococcoides</name>
    <dbReference type="NCBI Taxonomy" id="1796616"/>
    <lineage>
        <taxon>Bacteria</taxon>
        <taxon>Bacillati</taxon>
        <taxon>Bacillota</taxon>
        <taxon>Clostridia</taxon>
        <taxon>Lachnospirales</taxon>
        <taxon>Lachnospiraceae</taxon>
        <taxon>Blautia</taxon>
    </lineage>
</organism>
<evidence type="ECO:0000313" key="2">
    <source>
        <dbReference type="Proteomes" id="UP000092574"/>
    </source>
</evidence>
<dbReference type="KEGG" id="byl:A4V09_14560"/>
<keyword evidence="2" id="KW-1185">Reference proteome</keyword>
<proteinExistence type="predicted"/>
<dbReference type="STRING" id="1796616.A4V09_14560"/>
<dbReference type="EMBL" id="CP015405">
    <property type="protein sequence ID" value="ANU76872.1"/>
    <property type="molecule type" value="Genomic_DNA"/>
</dbReference>
<name>A0A1C7IFD3_9FIRM</name>
<reference evidence="1" key="1">
    <citation type="submission" date="2017-04" db="EMBL/GenBank/DDBJ databases">
        <title>Complete Genome Sequences of Twelve Strains of a Stable Defined Moderately Diverse Mouse Microbiota 2 (sDMDMm2).</title>
        <authorList>
            <person name="Uchimura Y."/>
            <person name="Wyss M."/>
            <person name="Brugiroux S."/>
            <person name="Limenitakis J.P."/>
            <person name="Stecher B."/>
            <person name="McCoy K.D."/>
            <person name="Macpherson A.J."/>
        </authorList>
    </citation>
    <scope>NUCLEOTIDE SEQUENCE</scope>
    <source>
        <strain evidence="1">YL58</strain>
    </source>
</reference>